<dbReference type="InterPro" id="IPR043502">
    <property type="entry name" value="DNA/RNA_pol_sf"/>
</dbReference>
<dbReference type="EMBL" id="LXQD01000135">
    <property type="protein sequence ID" value="RCJ36696.1"/>
    <property type="molecule type" value="Genomic_DNA"/>
</dbReference>
<evidence type="ECO:0000259" key="1">
    <source>
        <dbReference type="PROSITE" id="PS50878"/>
    </source>
</evidence>
<dbReference type="InterPro" id="IPR049030">
    <property type="entry name" value="AI2M-like_HNH"/>
</dbReference>
<evidence type="ECO:0000313" key="2">
    <source>
        <dbReference type="EMBL" id="RCJ36696.1"/>
    </source>
</evidence>
<keyword evidence="3" id="KW-1185">Reference proteome</keyword>
<dbReference type="CDD" id="cd01651">
    <property type="entry name" value="RT_G2_intron"/>
    <property type="match status" value="1"/>
</dbReference>
<dbReference type="PANTHER" id="PTHR34047:SF8">
    <property type="entry name" value="PROTEIN YKFC"/>
    <property type="match status" value="1"/>
</dbReference>
<dbReference type="InterPro" id="IPR003615">
    <property type="entry name" value="HNH_nuc"/>
</dbReference>
<comment type="caution">
    <text evidence="2">The sequence shown here is derived from an EMBL/GenBank/DDBJ whole genome shotgun (WGS) entry which is preliminary data.</text>
</comment>
<evidence type="ECO:0000313" key="3">
    <source>
        <dbReference type="Proteomes" id="UP000252107"/>
    </source>
</evidence>
<dbReference type="InterPro" id="IPR000477">
    <property type="entry name" value="RT_dom"/>
</dbReference>
<dbReference type="SMART" id="SM00507">
    <property type="entry name" value="HNHc"/>
    <property type="match status" value="1"/>
</dbReference>
<proteinExistence type="predicted"/>
<protein>
    <submittedName>
        <fullName evidence="2">Maturase</fullName>
    </submittedName>
</protein>
<gene>
    <name evidence="2" type="ORF">A6770_40500</name>
</gene>
<name>A0A367RJF9_9NOSO</name>
<dbReference type="Pfam" id="PF01348">
    <property type="entry name" value="Intron_maturas2"/>
    <property type="match status" value="1"/>
</dbReference>
<dbReference type="PROSITE" id="PS50878">
    <property type="entry name" value="RT_POL"/>
    <property type="match status" value="1"/>
</dbReference>
<dbReference type="SUPFAM" id="SSF56672">
    <property type="entry name" value="DNA/RNA polymerases"/>
    <property type="match status" value="1"/>
</dbReference>
<feature type="domain" description="Reverse transcriptase" evidence="1">
    <location>
        <begin position="68"/>
        <end position="353"/>
    </location>
</feature>
<accession>A0A367RJF9</accession>
<organism evidence="2 3">
    <name type="scientific">Nostoc minutum NIES-26</name>
    <dbReference type="NCBI Taxonomy" id="1844469"/>
    <lineage>
        <taxon>Bacteria</taxon>
        <taxon>Bacillati</taxon>
        <taxon>Cyanobacteriota</taxon>
        <taxon>Cyanophyceae</taxon>
        <taxon>Nostocales</taxon>
        <taxon>Nostocaceae</taxon>
        <taxon>Nostoc</taxon>
    </lineage>
</organism>
<dbReference type="InterPro" id="IPR024937">
    <property type="entry name" value="Domain_X"/>
</dbReference>
<dbReference type="GO" id="GO:0006397">
    <property type="term" value="P:mRNA processing"/>
    <property type="evidence" value="ECO:0007669"/>
    <property type="project" value="InterPro"/>
</dbReference>
<dbReference type="PANTHER" id="PTHR34047">
    <property type="entry name" value="NUCLEAR INTRON MATURASE 1, MITOCHONDRIAL-RELATED"/>
    <property type="match status" value="1"/>
</dbReference>
<reference evidence="2" key="1">
    <citation type="submission" date="2016-04" db="EMBL/GenBank/DDBJ databases">
        <authorList>
            <person name="Tabuchi Yagui T.R."/>
        </authorList>
    </citation>
    <scope>NUCLEOTIDE SEQUENCE [LARGE SCALE GENOMIC DNA]</scope>
    <source>
        <strain evidence="2">NIES-26</strain>
    </source>
</reference>
<dbReference type="InterPro" id="IPR051083">
    <property type="entry name" value="GrpII_Intron_Splice-Mob/Def"/>
</dbReference>
<sequence>MRNAETILSVIRDRGYRGLPLDDIYRQLFNPNLYLLAYSRIYKNNGAMTQGITSETVDGMSIKKIENLIEDIRYERFRWTPVRRINIPKKNGKTRPLGIPTWNDKLIQEVIRLILEAYYEPQFSNSSHGFRQERGCHTALTVIDRTWQGTKWFIEGDIRGCFDNIDHKILMSTLRETIQDNRFLRLIENLLKAGYCEQWKYYSTLSGTPQGSIVSPILANIYLDKFDKFIEQILIPKYTLGKHRAENREYSKLVKLAWYYRKNGQVDKARQLEIKYQKMPSKNVRDPKYRRLNYVRYADDFLLGFIGSFQEAKEIKAKLKTFLAENLQLELSPEKTLITNARNEAASFLGYKILVQYSDDKHTNGKRSINGIIALRIPARFIEEKCTLYMRNGKPIHRPELINDDDFTIINIYQSEFRGYVQFYSLAQNIAWLRKLQWIMSSSLMKTLACKHRTSVAKICAKYKKTVKLPQGLRKCVEITVPVEGKKSLVARFGGIQLKRNLKATILDLPTNRKPAFRNELIKRLLASECEICGAKGDIEVHHIRALKDLKAKGRKEKPQWMQIMSARRRKTLMVCPQCHDAIHAGKPTSKRVS</sequence>
<dbReference type="Pfam" id="PF00078">
    <property type="entry name" value="RVT_1"/>
    <property type="match status" value="1"/>
</dbReference>
<dbReference type="Proteomes" id="UP000252107">
    <property type="component" value="Unassembled WGS sequence"/>
</dbReference>
<dbReference type="AlphaFoldDB" id="A0A367RJF9"/>
<dbReference type="Pfam" id="PF21368">
    <property type="entry name" value="AI2M-like_HNH"/>
    <property type="match status" value="1"/>
</dbReference>